<evidence type="ECO:0000259" key="7">
    <source>
        <dbReference type="PROSITE" id="PS50026"/>
    </source>
</evidence>
<dbReference type="SUPFAM" id="SSF57196">
    <property type="entry name" value="EGF/Laminin"/>
    <property type="match status" value="1"/>
</dbReference>
<evidence type="ECO:0000313" key="9">
    <source>
        <dbReference type="RefSeq" id="XP_013383593.1"/>
    </source>
</evidence>
<name>A0A1S3HC53_LINAN</name>
<dbReference type="InterPro" id="IPR000742">
    <property type="entry name" value="EGF"/>
</dbReference>
<keyword evidence="5" id="KW-0325">Glycoprotein</keyword>
<dbReference type="InterPro" id="IPR036364">
    <property type="entry name" value="SEA_dom_sf"/>
</dbReference>
<evidence type="ECO:0000256" key="4">
    <source>
        <dbReference type="ARBA" id="ARBA00023157"/>
    </source>
</evidence>
<dbReference type="AlphaFoldDB" id="A0A1S3HC53"/>
<dbReference type="KEGG" id="lak:106153976"/>
<dbReference type="PROSITE" id="PS01186">
    <property type="entry name" value="EGF_2"/>
    <property type="match status" value="1"/>
</dbReference>
<dbReference type="InterPro" id="IPR051355">
    <property type="entry name" value="Notch/Slit_guidance"/>
</dbReference>
<dbReference type="GeneID" id="106153976"/>
<evidence type="ECO:0000256" key="6">
    <source>
        <dbReference type="PROSITE-ProRule" id="PRU00076"/>
    </source>
</evidence>
<dbReference type="GO" id="GO:0007411">
    <property type="term" value="P:axon guidance"/>
    <property type="evidence" value="ECO:0007669"/>
    <property type="project" value="TreeGrafter"/>
</dbReference>
<protein>
    <submittedName>
        <fullName evidence="9">Neurogenic locus notch homolog protein 1</fullName>
    </submittedName>
</protein>
<dbReference type="PROSITE" id="PS00022">
    <property type="entry name" value="EGF_1"/>
    <property type="match status" value="1"/>
</dbReference>
<evidence type="ECO:0000256" key="3">
    <source>
        <dbReference type="ARBA" id="ARBA00022737"/>
    </source>
</evidence>
<reference evidence="9" key="2">
    <citation type="submission" date="2025-08" db="UniProtKB">
        <authorList>
            <consortium name="RefSeq"/>
        </authorList>
    </citation>
    <scope>IDENTIFICATION</scope>
</reference>
<evidence type="ECO:0000313" key="8">
    <source>
        <dbReference type="Proteomes" id="UP000085678"/>
    </source>
</evidence>
<dbReference type="OrthoDB" id="6038885at2759"/>
<sequence>MYKWCQSGSCVRNDLAPEAKDICQHGDRRGTVFINDTRTCRDFQTAQVTWHCYSQVARGYCCDSCSDVYNASDTGCLYGDKAPFCINITRRQCYGKTNQNEPVPDVCCRKCREFRGNINGCLYGDKAPFCVNITRRQCYGKTNQNEPVPDVCCIKCRKFRGNINGCLYGDKAPFCVNITRRQCYDKTTQNEPVPDVCCRKCREFRGNINGCPYGDRAQNCRKKLCSNPENIINCCETCASPDSGSTTETTPEQQLPVVIALPLEIKINAPFDTLLTDSNTLQFKNMSNYTCYPIVEKLDSAYSQYFYIRCKVLSFRNGSVIADTRVDFLRKSSNTKPPLTDIKDNINNTFQTHHMQLVKLDLMFDECHSPDIRVTCSRYADCLDETVGYSCHCILGYRNTSNGGDSCAESCEKVPCKNDGKCMENQDGPVSCQCAEGFEGPRCERVLVPTWHEPVIIGGVCDEVAASSTCIGMDYRGNELISIPDTRESPILDHMKVSTPMD</sequence>
<keyword evidence="8" id="KW-1185">Reference proteome</keyword>
<organism evidence="8 9">
    <name type="scientific">Lingula anatina</name>
    <name type="common">Brachiopod</name>
    <name type="synonym">Lingula unguis</name>
    <dbReference type="NCBI Taxonomy" id="7574"/>
    <lineage>
        <taxon>Eukaryota</taxon>
        <taxon>Metazoa</taxon>
        <taxon>Spiralia</taxon>
        <taxon>Lophotrochozoa</taxon>
        <taxon>Brachiopoda</taxon>
        <taxon>Linguliformea</taxon>
        <taxon>Lingulata</taxon>
        <taxon>Lingulida</taxon>
        <taxon>Linguloidea</taxon>
        <taxon>Lingulidae</taxon>
        <taxon>Lingula</taxon>
    </lineage>
</organism>
<evidence type="ECO:0000256" key="2">
    <source>
        <dbReference type="ARBA" id="ARBA00022729"/>
    </source>
</evidence>
<gene>
    <name evidence="9" type="primary">LOC106153976</name>
</gene>
<evidence type="ECO:0000256" key="1">
    <source>
        <dbReference type="ARBA" id="ARBA00022536"/>
    </source>
</evidence>
<keyword evidence="1 6" id="KW-0245">EGF-like domain</keyword>
<dbReference type="InParanoid" id="A0A1S3HC53"/>
<keyword evidence="3" id="KW-0677">Repeat</keyword>
<dbReference type="SUPFAM" id="SSF82671">
    <property type="entry name" value="SEA domain"/>
    <property type="match status" value="1"/>
</dbReference>
<dbReference type="PANTHER" id="PTHR45836">
    <property type="entry name" value="SLIT HOMOLOG"/>
    <property type="match status" value="1"/>
</dbReference>
<keyword evidence="4 6" id="KW-1015">Disulfide bond</keyword>
<reference evidence="9" key="1">
    <citation type="journal article" date="2015" name="Nat. Commun.">
        <title>The Lingula genome provides insights into brachiopod evolution and the origin of phosphate biomineralization.</title>
        <authorList>
            <person name="Luo Y.J."/>
            <person name="Takeuchi T."/>
            <person name="Koyanagi R."/>
            <person name="Yamada L."/>
            <person name="Kanda M."/>
            <person name="Khalturina M."/>
            <person name="Fujie M."/>
            <person name="Yamasaki S.I."/>
            <person name="Endo K."/>
            <person name="Satoh N."/>
        </authorList>
    </citation>
    <scope>NUCLEOTIDE SEQUENCE</scope>
</reference>
<feature type="disulfide bond" evidence="6">
    <location>
        <begin position="434"/>
        <end position="443"/>
    </location>
</feature>
<dbReference type="Proteomes" id="UP000085678">
    <property type="component" value="Unplaced"/>
</dbReference>
<dbReference type="Pfam" id="PF00008">
    <property type="entry name" value="EGF"/>
    <property type="match status" value="1"/>
</dbReference>
<dbReference type="SMART" id="SM00181">
    <property type="entry name" value="EGF"/>
    <property type="match status" value="2"/>
</dbReference>
<proteinExistence type="predicted"/>
<feature type="domain" description="EGF-like" evidence="7">
    <location>
        <begin position="408"/>
        <end position="444"/>
    </location>
</feature>
<evidence type="ECO:0000256" key="5">
    <source>
        <dbReference type="ARBA" id="ARBA00023180"/>
    </source>
</evidence>
<comment type="caution">
    <text evidence="6">Lacks conserved residue(s) required for the propagation of feature annotation.</text>
</comment>
<accession>A0A1S3HC53</accession>
<keyword evidence="2" id="KW-0732">Signal</keyword>
<dbReference type="FunFam" id="2.10.25.10:FF:000012">
    <property type="entry name" value="Delta-like protein"/>
    <property type="match status" value="1"/>
</dbReference>
<dbReference type="Gene3D" id="2.10.25.10">
    <property type="entry name" value="Laminin"/>
    <property type="match status" value="1"/>
</dbReference>
<dbReference type="PROSITE" id="PS50026">
    <property type="entry name" value="EGF_3"/>
    <property type="match status" value="1"/>
</dbReference>
<dbReference type="RefSeq" id="XP_013383593.1">
    <property type="nucleotide sequence ID" value="XM_013528139.1"/>
</dbReference>